<dbReference type="PIRSF" id="PIRSF000858">
    <property type="entry name" value="SCOT-t"/>
    <property type="match status" value="1"/>
</dbReference>
<sequence length="444" mass="48516">MMKSYSIMLLSRVYFCVPKHNAHKLIFVNFLRKSVGKYVKSIVQAISDILDSAKLLVGGVGFNGWPQHLIDAIGTKGCKNLTIVAFNVGIDGVGLSKLLSQQQIKRLVTCYIGENPEFGKQYSNGNLELELVSQGTLAERIRAGGAGIPAFFTSPGHGTVIQTGDWVIKFDSKKNPLIFTAKLTIVEAEEIVEVGELDPDEIHVPGIYVDRIFKGSNYDKDKCSSILKVTKSVLELVASSVLSSLNKKREIILRPVALEFKNNMYVNLGLGLPMLAPTYVKKDVDAIFQFDSGILNFTYDPDSKEIYLLGDYGHLDLTILGGLQVSKNGDLANWIAPGALITGTGGSMDLVTAPNVKVIVTMEHITRDGSPRILENCTLLLIGKQCVDMIITDLAVFEVSQGKGLHLIELTTNVDLNEVINSTGCEFSVSDNLKVMEQITKTDD</sequence>
<dbReference type="GO" id="GO:0046952">
    <property type="term" value="P:ketone body catabolic process"/>
    <property type="evidence" value="ECO:0007669"/>
    <property type="project" value="InterPro"/>
</dbReference>
<dbReference type="EC" id="2.8.3.5" evidence="3"/>
<dbReference type="SMART" id="SM00882">
    <property type="entry name" value="CoA_trans"/>
    <property type="match status" value="2"/>
</dbReference>
<dbReference type="Proteomes" id="UP000826195">
    <property type="component" value="Unassembled WGS sequence"/>
</dbReference>
<dbReference type="AlphaFoldDB" id="A0AAV7I9P6"/>
<dbReference type="Pfam" id="PF01144">
    <property type="entry name" value="CoA_trans"/>
    <property type="match status" value="3"/>
</dbReference>
<keyword evidence="2 3" id="KW-0808">Transferase</keyword>
<organism evidence="4 5">
    <name type="scientific">Cotesia glomerata</name>
    <name type="common">Lepidopteran parasitic wasp</name>
    <name type="synonym">Apanteles glomeratus</name>
    <dbReference type="NCBI Taxonomy" id="32391"/>
    <lineage>
        <taxon>Eukaryota</taxon>
        <taxon>Metazoa</taxon>
        <taxon>Ecdysozoa</taxon>
        <taxon>Arthropoda</taxon>
        <taxon>Hexapoda</taxon>
        <taxon>Insecta</taxon>
        <taxon>Pterygota</taxon>
        <taxon>Neoptera</taxon>
        <taxon>Endopterygota</taxon>
        <taxon>Hymenoptera</taxon>
        <taxon>Apocrita</taxon>
        <taxon>Ichneumonoidea</taxon>
        <taxon>Braconidae</taxon>
        <taxon>Microgastrinae</taxon>
        <taxon>Cotesia</taxon>
    </lineage>
</organism>
<keyword evidence="5" id="KW-1185">Reference proteome</keyword>
<dbReference type="GO" id="GO:0008260">
    <property type="term" value="F:succinyl-CoA:3-oxo-acid CoA-transferase activity"/>
    <property type="evidence" value="ECO:0007669"/>
    <property type="project" value="UniProtKB-EC"/>
</dbReference>
<comment type="caution">
    <text evidence="4">The sequence shown here is derived from an EMBL/GenBank/DDBJ whole genome shotgun (WGS) entry which is preliminary data.</text>
</comment>
<evidence type="ECO:0000256" key="1">
    <source>
        <dbReference type="ARBA" id="ARBA00007154"/>
    </source>
</evidence>
<evidence type="ECO:0000256" key="2">
    <source>
        <dbReference type="ARBA" id="ARBA00022679"/>
    </source>
</evidence>
<comment type="catalytic activity">
    <reaction evidence="3">
        <text>a 3-oxo acid + succinyl-CoA = a 3-oxoacyl-CoA + succinate</text>
        <dbReference type="Rhea" id="RHEA:24564"/>
        <dbReference type="ChEBI" id="CHEBI:30031"/>
        <dbReference type="ChEBI" id="CHEBI:35973"/>
        <dbReference type="ChEBI" id="CHEBI:57292"/>
        <dbReference type="ChEBI" id="CHEBI:90726"/>
        <dbReference type="EC" id="2.8.3.5"/>
    </reaction>
</comment>
<dbReference type="InterPro" id="IPR014388">
    <property type="entry name" value="3-oxoacid_CoA-transferase"/>
</dbReference>
<dbReference type="Gene3D" id="3.40.1080.10">
    <property type="entry name" value="Glutaconate Coenzyme A-transferase"/>
    <property type="match status" value="4"/>
</dbReference>
<proteinExistence type="inferred from homology"/>
<dbReference type="InterPro" id="IPR004165">
    <property type="entry name" value="CoA_trans_fam_I"/>
</dbReference>
<protein>
    <recommendedName>
        <fullName evidence="3">Succinyl-CoA:3-ketoacid-coenzyme A transferase</fullName>
        <ecNumber evidence="3">2.8.3.5</ecNumber>
    </recommendedName>
</protein>
<evidence type="ECO:0000313" key="5">
    <source>
        <dbReference type="Proteomes" id="UP000826195"/>
    </source>
</evidence>
<reference evidence="4 5" key="1">
    <citation type="journal article" date="2021" name="J. Hered.">
        <title>A chromosome-level genome assembly of the parasitoid wasp, Cotesia glomerata (Hymenoptera: Braconidae).</title>
        <authorList>
            <person name="Pinto B.J."/>
            <person name="Weis J.J."/>
            <person name="Gamble T."/>
            <person name="Ode P.J."/>
            <person name="Paul R."/>
            <person name="Zaspel J.M."/>
        </authorList>
    </citation>
    <scope>NUCLEOTIDE SEQUENCE [LARGE SCALE GENOMIC DNA]</scope>
    <source>
        <strain evidence="4">CgM1</strain>
    </source>
</reference>
<comment type="pathway">
    <text evidence="3">Ketone metabolism; succinyl-CoA degradation; acetoacetyl-CoA from succinyl-CoA: step 1/1.</text>
</comment>
<accession>A0AAV7I9P6</accession>
<dbReference type="GO" id="GO:0005739">
    <property type="term" value="C:mitochondrion"/>
    <property type="evidence" value="ECO:0007669"/>
    <property type="project" value="TreeGrafter"/>
</dbReference>
<dbReference type="InterPro" id="IPR037171">
    <property type="entry name" value="NagB/RpiA_transferase-like"/>
</dbReference>
<dbReference type="PANTHER" id="PTHR13707">
    <property type="entry name" value="KETOACID-COENZYME A TRANSFERASE"/>
    <property type="match status" value="1"/>
</dbReference>
<evidence type="ECO:0000256" key="3">
    <source>
        <dbReference type="PIRNR" id="PIRNR000858"/>
    </source>
</evidence>
<comment type="similarity">
    <text evidence="1 3">Belongs to the 3-oxoacid CoA-transferase family.</text>
</comment>
<dbReference type="SUPFAM" id="SSF100950">
    <property type="entry name" value="NagB/RpiA/CoA transferase-like"/>
    <property type="match status" value="2"/>
</dbReference>
<name>A0AAV7I9P6_COTGL</name>
<evidence type="ECO:0000313" key="4">
    <source>
        <dbReference type="EMBL" id="KAH0549075.1"/>
    </source>
</evidence>
<dbReference type="EMBL" id="JAHXZJ010001864">
    <property type="protein sequence ID" value="KAH0549075.1"/>
    <property type="molecule type" value="Genomic_DNA"/>
</dbReference>
<dbReference type="PANTHER" id="PTHR13707:SF23">
    <property type="entry name" value="SUCCINYL-COA:3-KETOACID-COENZYME A TRANSFERASE"/>
    <property type="match status" value="1"/>
</dbReference>
<comment type="function">
    <text evidence="3">Key enzyme for ketone body catabolism. Transfers the CoA moiety from succinate to acetoacetate. Formation of the enzyme-CoA intermediate proceeds via an unstable anhydride species formed between the carboxylate groups of the enzyme and substrate.</text>
</comment>
<keyword evidence="3" id="KW-0496">Mitochondrion</keyword>
<gene>
    <name evidence="4" type="ORF">KQX54_005801</name>
</gene>